<dbReference type="OMA" id="IPNWTSE"/>
<accession>A0A066XGV3</accession>
<evidence type="ECO:0000313" key="2">
    <source>
        <dbReference type="Proteomes" id="UP000027238"/>
    </source>
</evidence>
<evidence type="ECO:0008006" key="3">
    <source>
        <dbReference type="Google" id="ProtNLM"/>
    </source>
</evidence>
<protein>
    <recommendedName>
        <fullName evidence="3">Transcription regulator</fullName>
    </recommendedName>
</protein>
<dbReference type="SUPFAM" id="SSF48613">
    <property type="entry name" value="Heme oxygenase-like"/>
    <property type="match status" value="1"/>
</dbReference>
<dbReference type="CDD" id="cd19357">
    <property type="entry name" value="TenA_E_At3g16990-like"/>
    <property type="match status" value="1"/>
</dbReference>
<dbReference type="InterPro" id="IPR053261">
    <property type="entry name" value="Polyketide-peptide_reg"/>
</dbReference>
<dbReference type="PANTHER" id="PTHR41813:SF2">
    <property type="entry name" value="REGULATOR PAB1642, PUTATIVE (AFU_ORTHOLOGUE AFUA_3G11955)-RELATED"/>
    <property type="match status" value="1"/>
</dbReference>
<proteinExistence type="predicted"/>
<dbReference type="HOGENOM" id="CLU_055855_0_1_1"/>
<keyword evidence="2" id="KW-1185">Reference proteome</keyword>
<dbReference type="OrthoDB" id="37730at2759"/>
<dbReference type="Gene3D" id="1.20.910.10">
    <property type="entry name" value="Heme oxygenase-like"/>
    <property type="match status" value="1"/>
</dbReference>
<organism evidence="1 2">
    <name type="scientific">Colletotrichum sublineola</name>
    <name type="common">Sorghum anthracnose fungus</name>
    <dbReference type="NCBI Taxonomy" id="1173701"/>
    <lineage>
        <taxon>Eukaryota</taxon>
        <taxon>Fungi</taxon>
        <taxon>Dikarya</taxon>
        <taxon>Ascomycota</taxon>
        <taxon>Pezizomycotina</taxon>
        <taxon>Sordariomycetes</taxon>
        <taxon>Hypocreomycetidae</taxon>
        <taxon>Glomerellales</taxon>
        <taxon>Glomerellaceae</taxon>
        <taxon>Colletotrichum</taxon>
        <taxon>Colletotrichum graminicola species complex</taxon>
    </lineage>
</organism>
<dbReference type="eggNOG" id="ENOG502QQ9D">
    <property type="taxonomic scope" value="Eukaryota"/>
</dbReference>
<dbReference type="AlphaFoldDB" id="A0A066XGV3"/>
<evidence type="ECO:0000313" key="1">
    <source>
        <dbReference type="EMBL" id="KDN64981.1"/>
    </source>
</evidence>
<name>A0A066XGV3_COLSU</name>
<reference evidence="2" key="1">
    <citation type="journal article" date="2014" name="Genome Announc.">
        <title>Draft genome sequence of Colletotrichum sublineola, a destructive pathogen of cultivated sorghum.</title>
        <authorList>
            <person name="Baroncelli R."/>
            <person name="Sanz-Martin J.M."/>
            <person name="Rech G.E."/>
            <person name="Sukno S.A."/>
            <person name="Thon M.R."/>
        </authorList>
    </citation>
    <scope>NUCLEOTIDE SEQUENCE [LARGE SCALE GENOMIC DNA]</scope>
    <source>
        <strain evidence="2">TX430BB</strain>
    </source>
</reference>
<dbReference type="Proteomes" id="UP000027238">
    <property type="component" value="Unassembled WGS sequence"/>
</dbReference>
<dbReference type="PANTHER" id="PTHR41813">
    <property type="entry name" value="REGULATOR PAB1642, PUTATIVE (AFU_ORTHOLOGUE AFUA_3G11955)-RELATED"/>
    <property type="match status" value="1"/>
</dbReference>
<sequence>MSLVQHLLASDPEAYANATQSRFLSAAANGVMPRDVLGSWLANDRLYCHAYIKGIGRLLDALDLPDLASTNAEPPVTERLLQWLVDALVNIRREEKFFVETAERFSIEVNLPASPAGVVQQDDKLNGLKRFERLFGQLSKGPHPLGWLEGAVLLYATEKCYLDAWSGARDGLDASADGSRDADGGALRKEFIPNWSSDEFRAFVDELGGIIDQGYEEAVKKGEEGVGDHLQERALGVWREVMLAEEAFWPPLD</sequence>
<gene>
    <name evidence="1" type="ORF">CSUB01_04007</name>
</gene>
<dbReference type="STRING" id="1173701.A0A066XGV3"/>
<comment type="caution">
    <text evidence="1">The sequence shown here is derived from an EMBL/GenBank/DDBJ whole genome shotgun (WGS) entry which is preliminary data.</text>
</comment>
<dbReference type="EMBL" id="JMSE01001078">
    <property type="protein sequence ID" value="KDN64981.1"/>
    <property type="molecule type" value="Genomic_DNA"/>
</dbReference>
<dbReference type="InterPro" id="IPR016084">
    <property type="entry name" value="Haem_Oase-like_multi-hlx"/>
</dbReference>